<dbReference type="AlphaFoldDB" id="A0A167EHF9"/>
<sequence length="389" mass="43272">MDPGMSYLNLPDGYHAPHELKVTVFKVVYASSVPYYICLWLIKFSLISLYYRLIPTGTKTRKLLHFTAGLTLVASLVILFLNLFLCVPISLNWALDNTTKTCYSSTAETPFITSVILNLIVDILIFSLPFSVIRKLKSVGKKQKIGLIATFSVGIVTIAIIVVRALIVALSGSISVAAILTAIECFTSMCVACMPVMRPLFKVRLFKIRRPRLRSFGSSGGKLSDSRYVDTGDMESTISFNEEPNNVPLQRLEKTNVVDYRSPMPSQSMNTMTTIVTTPVNHQVNNMRQSNHGSLDDDLDHSPTSSPVLLQQVRLQQEQERLHPISTNQQNQMPYHMGPPPVNAFPGPPVPAYVSNSPLPIPPPPNSRNQEEYIMPSYILNEPLPNPVI</sequence>
<dbReference type="InterPro" id="IPR049326">
    <property type="entry name" value="Rhodopsin_dom_fungi"/>
</dbReference>
<protein>
    <recommendedName>
        <fullName evidence="7">Rhodopsin domain-containing protein</fullName>
    </recommendedName>
</protein>
<feature type="transmembrane region" description="Helical" evidence="6">
    <location>
        <begin position="33"/>
        <end position="51"/>
    </location>
</feature>
<keyword evidence="9" id="KW-1185">Reference proteome</keyword>
<feature type="transmembrane region" description="Helical" evidence="6">
    <location>
        <begin position="145"/>
        <end position="170"/>
    </location>
</feature>
<dbReference type="RefSeq" id="XP_018736563.1">
    <property type="nucleotide sequence ID" value="XM_018882158.1"/>
</dbReference>
<dbReference type="PANTHER" id="PTHR33048">
    <property type="entry name" value="PTH11-LIKE INTEGRAL MEMBRANE PROTEIN (AFU_ORTHOLOGUE AFUA_5G11245)"/>
    <property type="match status" value="1"/>
</dbReference>
<reference evidence="8 9" key="1">
    <citation type="submission" date="2016-02" db="EMBL/GenBank/DDBJ databases">
        <title>Complete genome sequence and transcriptome regulation of the pentose utilising yeast Sugiyamaella lignohabitans.</title>
        <authorList>
            <person name="Bellasio M."/>
            <person name="Peymann A."/>
            <person name="Valli M."/>
            <person name="Sipitzky M."/>
            <person name="Graf A."/>
            <person name="Sauer M."/>
            <person name="Marx H."/>
            <person name="Mattanovich D."/>
        </authorList>
    </citation>
    <scope>NUCLEOTIDE SEQUENCE [LARGE SCALE GENOMIC DNA]</scope>
    <source>
        <strain evidence="8 9">CBS 10342</strain>
    </source>
</reference>
<evidence type="ECO:0000256" key="6">
    <source>
        <dbReference type="SAM" id="Phobius"/>
    </source>
</evidence>
<accession>A0A167EHF9</accession>
<evidence type="ECO:0000256" key="2">
    <source>
        <dbReference type="ARBA" id="ARBA00022692"/>
    </source>
</evidence>
<dbReference type="EMBL" id="CP014502">
    <property type="protein sequence ID" value="ANB14086.1"/>
    <property type="molecule type" value="Genomic_DNA"/>
</dbReference>
<keyword evidence="2 6" id="KW-0812">Transmembrane</keyword>
<dbReference type="Pfam" id="PF20684">
    <property type="entry name" value="Fung_rhodopsin"/>
    <property type="match status" value="1"/>
</dbReference>
<proteinExistence type="inferred from homology"/>
<organism evidence="8 9">
    <name type="scientific">Sugiyamaella lignohabitans</name>
    <dbReference type="NCBI Taxonomy" id="796027"/>
    <lineage>
        <taxon>Eukaryota</taxon>
        <taxon>Fungi</taxon>
        <taxon>Dikarya</taxon>
        <taxon>Ascomycota</taxon>
        <taxon>Saccharomycotina</taxon>
        <taxon>Dipodascomycetes</taxon>
        <taxon>Dipodascales</taxon>
        <taxon>Trichomonascaceae</taxon>
        <taxon>Sugiyamaella</taxon>
    </lineage>
</organism>
<feature type="transmembrane region" description="Helical" evidence="6">
    <location>
        <begin position="111"/>
        <end position="133"/>
    </location>
</feature>
<evidence type="ECO:0000313" key="8">
    <source>
        <dbReference type="EMBL" id="ANB14086.1"/>
    </source>
</evidence>
<feature type="domain" description="Rhodopsin" evidence="7">
    <location>
        <begin position="22"/>
        <end position="202"/>
    </location>
</feature>
<dbReference type="GO" id="GO:0016020">
    <property type="term" value="C:membrane"/>
    <property type="evidence" value="ECO:0007669"/>
    <property type="project" value="UniProtKB-SubCell"/>
</dbReference>
<evidence type="ECO:0000256" key="1">
    <source>
        <dbReference type="ARBA" id="ARBA00004141"/>
    </source>
</evidence>
<dbReference type="KEGG" id="slb:AWJ20_5042"/>
<dbReference type="PANTHER" id="PTHR33048:SF47">
    <property type="entry name" value="INTEGRAL MEMBRANE PROTEIN-RELATED"/>
    <property type="match status" value="1"/>
</dbReference>
<evidence type="ECO:0000313" key="9">
    <source>
        <dbReference type="Proteomes" id="UP000189580"/>
    </source>
</evidence>
<feature type="transmembrane region" description="Helical" evidence="6">
    <location>
        <begin position="176"/>
        <end position="201"/>
    </location>
</feature>
<feature type="transmembrane region" description="Helical" evidence="6">
    <location>
        <begin position="63"/>
        <end position="91"/>
    </location>
</feature>
<comment type="subcellular location">
    <subcellularLocation>
        <location evidence="1">Membrane</location>
        <topology evidence="1">Multi-pass membrane protein</topology>
    </subcellularLocation>
</comment>
<evidence type="ECO:0000256" key="5">
    <source>
        <dbReference type="ARBA" id="ARBA00038359"/>
    </source>
</evidence>
<evidence type="ECO:0000256" key="4">
    <source>
        <dbReference type="ARBA" id="ARBA00023136"/>
    </source>
</evidence>
<dbReference type="GeneID" id="30037241"/>
<name>A0A167EHF9_9ASCO</name>
<keyword evidence="4 6" id="KW-0472">Membrane</keyword>
<dbReference type="OrthoDB" id="10017208at2759"/>
<gene>
    <name evidence="8" type="ORF">AWJ20_5042</name>
</gene>
<dbReference type="Proteomes" id="UP000189580">
    <property type="component" value="Chromosome d"/>
</dbReference>
<comment type="similarity">
    <text evidence="5">Belongs to the SAT4 family.</text>
</comment>
<evidence type="ECO:0000259" key="7">
    <source>
        <dbReference type="Pfam" id="PF20684"/>
    </source>
</evidence>
<dbReference type="InterPro" id="IPR052337">
    <property type="entry name" value="SAT4-like"/>
</dbReference>
<evidence type="ECO:0000256" key="3">
    <source>
        <dbReference type="ARBA" id="ARBA00022989"/>
    </source>
</evidence>
<keyword evidence="3 6" id="KW-1133">Transmembrane helix</keyword>